<organism evidence="4 5">
    <name type="scientific">Acidithrix ferrooxidans</name>
    <dbReference type="NCBI Taxonomy" id="1280514"/>
    <lineage>
        <taxon>Bacteria</taxon>
        <taxon>Bacillati</taxon>
        <taxon>Actinomycetota</taxon>
        <taxon>Acidimicrobiia</taxon>
        <taxon>Acidimicrobiales</taxon>
        <taxon>Acidimicrobiaceae</taxon>
        <taxon>Acidithrix</taxon>
    </lineage>
</organism>
<dbReference type="EMBL" id="JXYS01000101">
    <property type="protein sequence ID" value="KJF16062.1"/>
    <property type="molecule type" value="Genomic_DNA"/>
</dbReference>
<keyword evidence="5" id="KW-1185">Reference proteome</keyword>
<comment type="caution">
    <text evidence="4">The sequence shown here is derived from an EMBL/GenBank/DDBJ whole genome shotgun (WGS) entry which is preliminary data.</text>
</comment>
<dbReference type="OrthoDB" id="9792085at2"/>
<evidence type="ECO:0000256" key="1">
    <source>
        <dbReference type="ARBA" id="ARBA00023002"/>
    </source>
</evidence>
<dbReference type="GO" id="GO:0016491">
    <property type="term" value="F:oxidoreductase activity"/>
    <property type="evidence" value="ECO:0007669"/>
    <property type="project" value="UniProtKB-KW"/>
</dbReference>
<dbReference type="SUPFAM" id="SSF51735">
    <property type="entry name" value="NAD(P)-binding Rossmann-fold domains"/>
    <property type="match status" value="1"/>
</dbReference>
<feature type="domain" description="GFO/IDH/MocA-like oxidoreductase" evidence="3">
    <location>
        <begin position="144"/>
        <end position="271"/>
    </location>
</feature>
<name>A0A0D8HE48_9ACTN</name>
<dbReference type="RefSeq" id="WP_052606754.1">
    <property type="nucleotide sequence ID" value="NZ_JXYS01000101.1"/>
</dbReference>
<accession>A0A0D8HE48</accession>
<proteinExistence type="predicted"/>
<sequence>MDKTLRIGFVGSGWMARAHAHAIRTIGELGCLPFVLKCDAIAGLRYESTIRVASRLGFERPMRHWEEVVFDPAVDIVAILGPTSNHFEMVLAALEAGKAVLCEKPLAPSLRECEQLAQRANRSGCLSALGYNYRFVPAITLGVELYRSGRLGEVRSFRGIYNQGWAISKEARKGWRFDDVLGGSAVGDYSHVIDLAHLFVPGFEVLSSGLLSYNAESGSTARIKSQTASEDAFVCLGMGPGSSVSLEASRIATGYKNFLFLEVTGSLGSIRWNLEDLNRLYFYDALTDKGFGGFVDILVTEPHHPYMENWWAPGHIIGWEHTFVHEWIEFIGHFAGSKVTTNPTMISSFDDGVLVAKTSEDIQKLAI</sequence>
<dbReference type="STRING" id="1280514.AXFE_30830"/>
<dbReference type="InterPro" id="IPR050463">
    <property type="entry name" value="Gfo/Idh/MocA_oxidrdct_glycsds"/>
</dbReference>
<dbReference type="InterPro" id="IPR000683">
    <property type="entry name" value="Gfo/Idh/MocA-like_OxRdtase_N"/>
</dbReference>
<reference evidence="4 5" key="1">
    <citation type="submission" date="2015-01" db="EMBL/GenBank/DDBJ databases">
        <title>Draft genome of the acidophilic iron oxidizer Acidithrix ferrooxidans strain Py-F3.</title>
        <authorList>
            <person name="Poehlein A."/>
            <person name="Eisen S."/>
            <person name="Schloemann M."/>
            <person name="Johnson B.D."/>
            <person name="Daniel R."/>
            <person name="Muehling M."/>
        </authorList>
    </citation>
    <scope>NUCLEOTIDE SEQUENCE [LARGE SCALE GENOMIC DNA]</scope>
    <source>
        <strain evidence="4 5">Py-F3</strain>
    </source>
</reference>
<dbReference type="Gene3D" id="3.40.50.720">
    <property type="entry name" value="NAD(P)-binding Rossmann-like Domain"/>
    <property type="match status" value="1"/>
</dbReference>
<keyword evidence="1 4" id="KW-0560">Oxidoreductase</keyword>
<feature type="domain" description="Gfo/Idh/MocA-like oxidoreductase N-terminal" evidence="2">
    <location>
        <begin position="5"/>
        <end position="130"/>
    </location>
</feature>
<evidence type="ECO:0000313" key="5">
    <source>
        <dbReference type="Proteomes" id="UP000032360"/>
    </source>
</evidence>
<dbReference type="Gene3D" id="3.30.360.10">
    <property type="entry name" value="Dihydrodipicolinate Reductase, domain 2"/>
    <property type="match status" value="1"/>
</dbReference>
<gene>
    <name evidence="4" type="primary">iolX</name>
    <name evidence="4" type="ORF">AXFE_30830</name>
</gene>
<dbReference type="PANTHER" id="PTHR43818:SF11">
    <property type="entry name" value="BCDNA.GH03377"/>
    <property type="match status" value="1"/>
</dbReference>
<dbReference type="InterPro" id="IPR055170">
    <property type="entry name" value="GFO_IDH_MocA-like_dom"/>
</dbReference>
<protein>
    <submittedName>
        <fullName evidence="4">Scyllo-inositol 2-dehydrogenase (NAD(+))</fullName>
        <ecNumber evidence="4">1.1.1.370</ecNumber>
    </submittedName>
</protein>
<dbReference type="Proteomes" id="UP000032360">
    <property type="component" value="Unassembled WGS sequence"/>
</dbReference>
<dbReference type="AlphaFoldDB" id="A0A0D8HE48"/>
<evidence type="ECO:0000313" key="4">
    <source>
        <dbReference type="EMBL" id="KJF16062.1"/>
    </source>
</evidence>
<evidence type="ECO:0000259" key="3">
    <source>
        <dbReference type="Pfam" id="PF22725"/>
    </source>
</evidence>
<dbReference type="InterPro" id="IPR036291">
    <property type="entry name" value="NAD(P)-bd_dom_sf"/>
</dbReference>
<dbReference type="SUPFAM" id="SSF55347">
    <property type="entry name" value="Glyceraldehyde-3-phosphate dehydrogenase-like, C-terminal domain"/>
    <property type="match status" value="1"/>
</dbReference>
<dbReference type="EC" id="1.1.1.370" evidence="4"/>
<evidence type="ECO:0000259" key="2">
    <source>
        <dbReference type="Pfam" id="PF01408"/>
    </source>
</evidence>
<dbReference type="Pfam" id="PF01408">
    <property type="entry name" value="GFO_IDH_MocA"/>
    <property type="match status" value="1"/>
</dbReference>
<dbReference type="Pfam" id="PF22725">
    <property type="entry name" value="GFO_IDH_MocA_C3"/>
    <property type="match status" value="1"/>
</dbReference>
<dbReference type="PANTHER" id="PTHR43818">
    <property type="entry name" value="BCDNA.GH03377"/>
    <property type="match status" value="1"/>
</dbReference>
<dbReference type="GO" id="GO:0000166">
    <property type="term" value="F:nucleotide binding"/>
    <property type="evidence" value="ECO:0007669"/>
    <property type="project" value="InterPro"/>
</dbReference>